<sequence length="282" mass="32361">MSKKPAVNPADLLTVPDGWKPAKFTPEDNPHGLLAESSFATLFPKYREKYLKECWPLVKKELEKYNIKAELDLIEGSMRVSTSRKTWDPFMILKARDLIKLLSRSVALEKAVTILEDDVACDIIKIGTLVRNKARFVKRRDRIVGPEGATLKAIELLTKCYVQVQGMTVAAIGPYSGLRDVRKIVEDCMNNLHPIYNIKALMIKRELAKNPNMRGESWDRFIPKFKKSNTSKRRKPHKIRQKGEYTPFPPTQTESKVDKEIATGEFFIKRAEKKEKRSAKKT</sequence>
<dbReference type="Pfam" id="PF21800">
    <property type="entry name" value="KH_KRR1_2nd"/>
    <property type="match status" value="1"/>
</dbReference>
<dbReference type="GO" id="GO:0032040">
    <property type="term" value="C:small-subunit processome"/>
    <property type="evidence" value="ECO:0007669"/>
    <property type="project" value="TreeGrafter"/>
</dbReference>
<protein>
    <recommendedName>
        <fullName evidence="3">KRR1 small subunit processome component homolog</fullName>
    </recommendedName>
    <alternativeName>
        <fullName evidence="12">KRR-R motif-containing protein 1</fullName>
    </alternativeName>
    <alternativeName>
        <fullName evidence="11">Protein dribble</fullName>
    </alternativeName>
</protein>
<comment type="subcellular location">
    <subcellularLocation>
        <location evidence="1">Nucleus</location>
        <location evidence="1">Nucleolus</location>
    </subcellularLocation>
</comment>
<comment type="caution">
    <text evidence="16">The sequence shown here is derived from an EMBL/GenBank/DDBJ whole genome shotgun (WGS) entry which is preliminary data.</text>
</comment>
<keyword evidence="8" id="KW-0687">Ribonucleoprotein</keyword>
<organism evidence="16 17">
    <name type="scientific">Hypsibius exemplaris</name>
    <name type="common">Freshwater tardigrade</name>
    <dbReference type="NCBI Taxonomy" id="2072580"/>
    <lineage>
        <taxon>Eukaryota</taxon>
        <taxon>Metazoa</taxon>
        <taxon>Ecdysozoa</taxon>
        <taxon>Tardigrada</taxon>
        <taxon>Eutardigrada</taxon>
        <taxon>Parachela</taxon>
        <taxon>Hypsibioidea</taxon>
        <taxon>Hypsibiidae</taxon>
        <taxon>Hypsibius</taxon>
    </lineage>
</organism>
<dbReference type="InterPro" id="IPR048548">
    <property type="entry name" value="KRR1-like_KH2"/>
</dbReference>
<feature type="compositionally biased region" description="Basic residues" evidence="13">
    <location>
        <begin position="227"/>
        <end position="240"/>
    </location>
</feature>
<dbReference type="PANTHER" id="PTHR12581">
    <property type="entry name" value="HIV-1 REV BINDING PROTEIN 2, 3"/>
    <property type="match status" value="1"/>
</dbReference>
<evidence type="ECO:0000313" key="17">
    <source>
        <dbReference type="Proteomes" id="UP000192578"/>
    </source>
</evidence>
<evidence type="ECO:0000259" key="14">
    <source>
        <dbReference type="Pfam" id="PF17903"/>
    </source>
</evidence>
<keyword evidence="6" id="KW-0694">RNA-binding</keyword>
<dbReference type="InterPro" id="IPR048549">
    <property type="entry name" value="KRR1-like_KH2_euk"/>
</dbReference>
<evidence type="ECO:0000256" key="12">
    <source>
        <dbReference type="ARBA" id="ARBA00032993"/>
    </source>
</evidence>
<evidence type="ECO:0000256" key="11">
    <source>
        <dbReference type="ARBA" id="ARBA00032580"/>
    </source>
</evidence>
<dbReference type="CDD" id="cd22394">
    <property type="entry name" value="KH-I_KRR1_rpt2"/>
    <property type="match status" value="1"/>
</dbReference>
<feature type="domain" description="KRR1 small subunit processome component second KH" evidence="15">
    <location>
        <begin position="119"/>
        <end position="209"/>
    </location>
</feature>
<dbReference type="Pfam" id="PF17903">
    <property type="entry name" value="KH_KRR1_1st"/>
    <property type="match status" value="1"/>
</dbReference>
<dbReference type="InterPro" id="IPR041174">
    <property type="entry name" value="KRR1-like_KH1"/>
</dbReference>
<evidence type="ECO:0000256" key="5">
    <source>
        <dbReference type="ARBA" id="ARBA00022552"/>
    </source>
</evidence>
<keyword evidence="5" id="KW-0698">rRNA processing</keyword>
<dbReference type="FunFam" id="3.30.1370.10:FF:000011">
    <property type="entry name" value="KRR1 small subunit processome component"/>
    <property type="match status" value="1"/>
</dbReference>
<dbReference type="OrthoDB" id="441223at2759"/>
<dbReference type="AlphaFoldDB" id="A0A1W0X1X1"/>
<evidence type="ECO:0000313" key="16">
    <source>
        <dbReference type="EMBL" id="OQV21421.1"/>
    </source>
</evidence>
<reference evidence="17" key="1">
    <citation type="submission" date="2017-01" db="EMBL/GenBank/DDBJ databases">
        <title>Comparative genomics of anhydrobiosis in the tardigrade Hypsibius dujardini.</title>
        <authorList>
            <person name="Yoshida Y."/>
            <person name="Koutsovoulos G."/>
            <person name="Laetsch D."/>
            <person name="Stevens L."/>
            <person name="Kumar S."/>
            <person name="Horikawa D."/>
            <person name="Ishino K."/>
            <person name="Komine S."/>
            <person name="Tomita M."/>
            <person name="Blaxter M."/>
            <person name="Arakawa K."/>
        </authorList>
    </citation>
    <scope>NUCLEOTIDE SEQUENCE [LARGE SCALE GENOMIC DNA]</scope>
    <source>
        <strain evidence="17">Z151</strain>
    </source>
</reference>
<evidence type="ECO:0000256" key="8">
    <source>
        <dbReference type="ARBA" id="ARBA00023274"/>
    </source>
</evidence>
<evidence type="ECO:0000259" key="15">
    <source>
        <dbReference type="Pfam" id="PF21800"/>
    </source>
</evidence>
<dbReference type="GO" id="GO:0006364">
    <property type="term" value="P:rRNA processing"/>
    <property type="evidence" value="ECO:0007669"/>
    <property type="project" value="UniProtKB-KW"/>
</dbReference>
<gene>
    <name evidence="16" type="ORF">BV898_04630</name>
</gene>
<dbReference type="CDD" id="cd22393">
    <property type="entry name" value="KH-I_KRR1_rpt1"/>
    <property type="match status" value="1"/>
</dbReference>
<dbReference type="PANTHER" id="PTHR12581:SF0">
    <property type="entry name" value="KRR1 SMALL SUBUNIT PROCESSOME COMPONENT HOMOLOG"/>
    <property type="match status" value="1"/>
</dbReference>
<dbReference type="Proteomes" id="UP000192578">
    <property type="component" value="Unassembled WGS sequence"/>
</dbReference>
<dbReference type="InterPro" id="IPR048550">
    <property type="entry name" value="KRR1-like_KH1_euk"/>
</dbReference>
<name>A0A1W0X1X1_HYPEX</name>
<dbReference type="Gene3D" id="3.30.1370.10">
    <property type="entry name" value="K Homology domain, type 1"/>
    <property type="match status" value="2"/>
</dbReference>
<keyword evidence="17" id="KW-1185">Reference proteome</keyword>
<proteinExistence type="inferred from homology"/>
<evidence type="ECO:0000256" key="7">
    <source>
        <dbReference type="ARBA" id="ARBA00023242"/>
    </source>
</evidence>
<evidence type="ECO:0000256" key="3">
    <source>
        <dbReference type="ARBA" id="ARBA00020053"/>
    </source>
</evidence>
<comment type="function">
    <text evidence="9">Required for 40S ribosome biogenesis. Involved in nucleolar processing of pre-18S ribosomal RNA and ribosome assembly. Binds to RNA. Required for female germline development, cell viability during eye development and for survival of dividing cells and epithelial cells during early wing disk development.</text>
</comment>
<evidence type="ECO:0000256" key="2">
    <source>
        <dbReference type="ARBA" id="ARBA00009344"/>
    </source>
</evidence>
<evidence type="ECO:0000256" key="4">
    <source>
        <dbReference type="ARBA" id="ARBA00022517"/>
    </source>
</evidence>
<dbReference type="InterPro" id="IPR024166">
    <property type="entry name" value="rRNA_assembly_KRR1"/>
</dbReference>
<evidence type="ECO:0000256" key="10">
    <source>
        <dbReference type="ARBA" id="ARBA00025925"/>
    </source>
</evidence>
<dbReference type="FunFam" id="3.30.1370.10:FF:000014">
    <property type="entry name" value="KRR1 small subunit processome component"/>
    <property type="match status" value="1"/>
</dbReference>
<feature type="region of interest" description="Disordered" evidence="13">
    <location>
        <begin position="227"/>
        <end position="259"/>
    </location>
</feature>
<evidence type="ECO:0000256" key="1">
    <source>
        <dbReference type="ARBA" id="ARBA00004604"/>
    </source>
</evidence>
<accession>A0A1W0X1X1</accession>
<dbReference type="EMBL" id="MTYJ01000023">
    <property type="protein sequence ID" value="OQV21421.1"/>
    <property type="molecule type" value="Genomic_DNA"/>
</dbReference>
<dbReference type="GO" id="GO:0003723">
    <property type="term" value="F:RNA binding"/>
    <property type="evidence" value="ECO:0007669"/>
    <property type="project" value="UniProtKB-KW"/>
</dbReference>
<feature type="domain" description="KRR1 small subunit processome component first KH" evidence="14">
    <location>
        <begin position="37"/>
        <end position="117"/>
    </location>
</feature>
<keyword evidence="7" id="KW-0539">Nucleus</keyword>
<keyword evidence="4" id="KW-0690">Ribosome biogenesis</keyword>
<dbReference type="InterPro" id="IPR036612">
    <property type="entry name" value="KH_dom_type_1_sf"/>
</dbReference>
<dbReference type="SUPFAM" id="SSF54791">
    <property type="entry name" value="Eukaryotic type KH-domain (KH-domain type I)"/>
    <property type="match status" value="1"/>
</dbReference>
<comment type="subunit">
    <text evidence="10">Monomer. Component of the ribosomal small subunit (SSU) processome.</text>
</comment>
<evidence type="ECO:0000256" key="6">
    <source>
        <dbReference type="ARBA" id="ARBA00022884"/>
    </source>
</evidence>
<evidence type="ECO:0000256" key="13">
    <source>
        <dbReference type="SAM" id="MobiDB-lite"/>
    </source>
</evidence>
<evidence type="ECO:0000256" key="9">
    <source>
        <dbReference type="ARBA" id="ARBA00024689"/>
    </source>
</evidence>
<comment type="similarity">
    <text evidence="2">Belongs to the KRR1 family.</text>
</comment>
<dbReference type="PIRSF" id="PIRSF006515">
    <property type="entry name" value="KRR1"/>
    <property type="match status" value="1"/>
</dbReference>